<dbReference type="EMBL" id="CAJNOT010001838">
    <property type="protein sequence ID" value="CAF1254890.1"/>
    <property type="molecule type" value="Genomic_DNA"/>
</dbReference>
<dbReference type="AlphaFoldDB" id="A0A815AAR3"/>
<evidence type="ECO:0000313" key="1">
    <source>
        <dbReference type="EMBL" id="CAF1254890.1"/>
    </source>
</evidence>
<accession>A0A815AAR3</accession>
<name>A0A815AAR3_9BILA</name>
<protein>
    <submittedName>
        <fullName evidence="1">Uncharacterized protein</fullName>
    </submittedName>
</protein>
<dbReference type="Proteomes" id="UP000663864">
    <property type="component" value="Unassembled WGS sequence"/>
</dbReference>
<gene>
    <name evidence="1" type="ORF">ZHD862_LOCUS25587</name>
</gene>
<proteinExistence type="predicted"/>
<reference evidence="1" key="1">
    <citation type="submission" date="2021-02" db="EMBL/GenBank/DDBJ databases">
        <authorList>
            <person name="Nowell W R."/>
        </authorList>
    </citation>
    <scope>NUCLEOTIDE SEQUENCE</scope>
</reference>
<organism evidence="1">
    <name type="scientific">Rotaria sordida</name>
    <dbReference type="NCBI Taxonomy" id="392033"/>
    <lineage>
        <taxon>Eukaryota</taxon>
        <taxon>Metazoa</taxon>
        <taxon>Spiralia</taxon>
        <taxon>Gnathifera</taxon>
        <taxon>Rotifera</taxon>
        <taxon>Eurotatoria</taxon>
        <taxon>Bdelloidea</taxon>
        <taxon>Philodinida</taxon>
        <taxon>Philodinidae</taxon>
        <taxon>Rotaria</taxon>
    </lineage>
</organism>
<comment type="caution">
    <text evidence="1">The sequence shown here is derived from an EMBL/GenBank/DDBJ whole genome shotgun (WGS) entry which is preliminary data.</text>
</comment>
<sequence>MNDSENKLKYLMNENQNNLWKLTAKNLKEIIDFVTNTKYLPRYTPSKIESISTGFYAMKLSKRYFTNSIDHMKIYEHQTIENCIKVVGINSRFVSGVKYCSIFKFYPEKSEDTKFYYSYKNVGYLGPGFEYSVTEFAHSWDQKLKIT</sequence>